<dbReference type="EMBL" id="RDQH01000341">
    <property type="protein sequence ID" value="RXH75521.1"/>
    <property type="molecule type" value="Genomic_DNA"/>
</dbReference>
<feature type="compositionally biased region" description="Polar residues" evidence="1">
    <location>
        <begin position="84"/>
        <end position="93"/>
    </location>
</feature>
<feature type="compositionally biased region" description="Basic residues" evidence="1">
    <location>
        <begin position="95"/>
        <end position="104"/>
    </location>
</feature>
<feature type="compositionally biased region" description="Polar residues" evidence="1">
    <location>
        <begin position="26"/>
        <end position="38"/>
    </location>
</feature>
<reference evidence="2 3" key="1">
    <citation type="submission" date="2018-10" db="EMBL/GenBank/DDBJ databases">
        <title>A high-quality apple genome assembly.</title>
        <authorList>
            <person name="Hu J."/>
        </authorList>
    </citation>
    <scope>NUCLEOTIDE SEQUENCE [LARGE SCALE GENOMIC DNA]</scope>
    <source>
        <strain evidence="3">cv. HFTH1</strain>
        <tissue evidence="2">Young leaf</tissue>
    </source>
</reference>
<feature type="region of interest" description="Disordered" evidence="1">
    <location>
        <begin position="1"/>
        <end position="52"/>
    </location>
</feature>
<dbReference type="AlphaFoldDB" id="A0A498I261"/>
<feature type="region of interest" description="Disordered" evidence="1">
    <location>
        <begin position="84"/>
        <end position="104"/>
    </location>
</feature>
<evidence type="ECO:0000313" key="3">
    <source>
        <dbReference type="Proteomes" id="UP000290289"/>
    </source>
</evidence>
<gene>
    <name evidence="2" type="ORF">DVH24_030242</name>
</gene>
<comment type="caution">
    <text evidence="2">The sequence shown here is derived from an EMBL/GenBank/DDBJ whole genome shotgun (WGS) entry which is preliminary data.</text>
</comment>
<accession>A0A498I261</accession>
<keyword evidence="3" id="KW-1185">Reference proteome</keyword>
<name>A0A498I261_MALDO</name>
<evidence type="ECO:0000256" key="1">
    <source>
        <dbReference type="SAM" id="MobiDB-lite"/>
    </source>
</evidence>
<organism evidence="2 3">
    <name type="scientific">Malus domestica</name>
    <name type="common">Apple</name>
    <name type="synonym">Pyrus malus</name>
    <dbReference type="NCBI Taxonomy" id="3750"/>
    <lineage>
        <taxon>Eukaryota</taxon>
        <taxon>Viridiplantae</taxon>
        <taxon>Streptophyta</taxon>
        <taxon>Embryophyta</taxon>
        <taxon>Tracheophyta</taxon>
        <taxon>Spermatophyta</taxon>
        <taxon>Magnoliopsida</taxon>
        <taxon>eudicotyledons</taxon>
        <taxon>Gunneridae</taxon>
        <taxon>Pentapetalae</taxon>
        <taxon>rosids</taxon>
        <taxon>fabids</taxon>
        <taxon>Rosales</taxon>
        <taxon>Rosaceae</taxon>
        <taxon>Amygdaloideae</taxon>
        <taxon>Maleae</taxon>
        <taxon>Malus</taxon>
    </lineage>
</organism>
<proteinExistence type="predicted"/>
<dbReference type="Proteomes" id="UP000290289">
    <property type="component" value="Chromosome 15"/>
</dbReference>
<sequence length="104" mass="11685">MERKDTTKQVVHKGYYNHNKSHGRTVDTSISKWSSSNAKGPKATRGNNTIRQNWCTSPLGGYSIQGTSKLHVNRGGRVNQVTRKANEMASQPQHVAKKARPWRV</sequence>
<protein>
    <submittedName>
        <fullName evidence="2">Uncharacterized protein</fullName>
    </submittedName>
</protein>
<evidence type="ECO:0000313" key="2">
    <source>
        <dbReference type="EMBL" id="RXH75521.1"/>
    </source>
</evidence>